<evidence type="ECO:0000313" key="3">
    <source>
        <dbReference type="Proteomes" id="UP001196413"/>
    </source>
</evidence>
<dbReference type="AlphaFoldDB" id="A0AAD5MTP4"/>
<comment type="caution">
    <text evidence="2">The sequence shown here is derived from an EMBL/GenBank/DDBJ whole genome shotgun (WGS) entry which is preliminary data.</text>
</comment>
<keyword evidence="3" id="KW-1185">Reference proteome</keyword>
<evidence type="ECO:0000313" key="2">
    <source>
        <dbReference type="EMBL" id="KAJ1353881.1"/>
    </source>
</evidence>
<keyword evidence="1" id="KW-1133">Transmembrane helix</keyword>
<reference evidence="2" key="1">
    <citation type="submission" date="2021-06" db="EMBL/GenBank/DDBJ databases">
        <title>Parelaphostrongylus tenuis whole genome reference sequence.</title>
        <authorList>
            <person name="Garwood T.J."/>
            <person name="Larsen P.A."/>
            <person name="Fountain-Jones N.M."/>
            <person name="Garbe J.R."/>
            <person name="Macchietto M.G."/>
            <person name="Kania S.A."/>
            <person name="Gerhold R.W."/>
            <person name="Richards J.E."/>
            <person name="Wolf T.M."/>
        </authorList>
    </citation>
    <scope>NUCLEOTIDE SEQUENCE</scope>
    <source>
        <strain evidence="2">MNPRO001-30</strain>
        <tissue evidence="2">Meninges</tissue>
    </source>
</reference>
<accession>A0AAD5MTP4</accession>
<evidence type="ECO:0000256" key="1">
    <source>
        <dbReference type="SAM" id="Phobius"/>
    </source>
</evidence>
<proteinExistence type="predicted"/>
<feature type="transmembrane region" description="Helical" evidence="1">
    <location>
        <begin position="6"/>
        <end position="28"/>
    </location>
</feature>
<dbReference type="Proteomes" id="UP001196413">
    <property type="component" value="Unassembled WGS sequence"/>
</dbReference>
<gene>
    <name evidence="2" type="ORF">KIN20_010651</name>
</gene>
<sequence length="85" mass="9137">MDVAELSSGFLTISLIATFSTVFGCGVMPAGQESTRPFTVTGFSTLPVNMVYSTAADVRARFPGIATTEPEARRFVERLVMQIVS</sequence>
<name>A0AAD5MTP4_PARTN</name>
<organism evidence="2 3">
    <name type="scientific">Parelaphostrongylus tenuis</name>
    <name type="common">Meningeal worm</name>
    <dbReference type="NCBI Taxonomy" id="148309"/>
    <lineage>
        <taxon>Eukaryota</taxon>
        <taxon>Metazoa</taxon>
        <taxon>Ecdysozoa</taxon>
        <taxon>Nematoda</taxon>
        <taxon>Chromadorea</taxon>
        <taxon>Rhabditida</taxon>
        <taxon>Rhabditina</taxon>
        <taxon>Rhabditomorpha</taxon>
        <taxon>Strongyloidea</taxon>
        <taxon>Metastrongylidae</taxon>
        <taxon>Parelaphostrongylus</taxon>
    </lineage>
</organism>
<keyword evidence="1" id="KW-0812">Transmembrane</keyword>
<keyword evidence="1" id="KW-0472">Membrane</keyword>
<protein>
    <submittedName>
        <fullName evidence="2">Uncharacterized protein</fullName>
    </submittedName>
</protein>
<dbReference type="EMBL" id="JAHQIW010001879">
    <property type="protein sequence ID" value="KAJ1353881.1"/>
    <property type="molecule type" value="Genomic_DNA"/>
</dbReference>